<comment type="caution">
    <text evidence="2">The sequence shown here is derived from an EMBL/GenBank/DDBJ whole genome shotgun (WGS) entry which is preliminary data.</text>
</comment>
<evidence type="ECO:0000313" key="3">
    <source>
        <dbReference type="Proteomes" id="UP000663873"/>
    </source>
</evidence>
<dbReference type="AlphaFoldDB" id="A0A821TDD3"/>
<proteinExistence type="predicted"/>
<dbReference type="EMBL" id="CAJOBP010066914">
    <property type="protein sequence ID" value="CAF4869580.1"/>
    <property type="molecule type" value="Genomic_DNA"/>
</dbReference>
<keyword evidence="3" id="KW-1185">Reference proteome</keyword>
<evidence type="ECO:0000313" key="2">
    <source>
        <dbReference type="EMBL" id="CAF4869580.1"/>
    </source>
</evidence>
<reference evidence="2" key="1">
    <citation type="submission" date="2021-02" db="EMBL/GenBank/DDBJ databases">
        <authorList>
            <person name="Nowell W R."/>
        </authorList>
    </citation>
    <scope>NUCLEOTIDE SEQUENCE</scope>
</reference>
<organism evidence="2 3">
    <name type="scientific">Rotaria socialis</name>
    <dbReference type="NCBI Taxonomy" id="392032"/>
    <lineage>
        <taxon>Eukaryota</taxon>
        <taxon>Metazoa</taxon>
        <taxon>Spiralia</taxon>
        <taxon>Gnathifera</taxon>
        <taxon>Rotifera</taxon>
        <taxon>Eurotatoria</taxon>
        <taxon>Bdelloidea</taxon>
        <taxon>Philodinida</taxon>
        <taxon>Philodinidae</taxon>
        <taxon>Rotaria</taxon>
    </lineage>
</organism>
<name>A0A821TDD3_9BILA</name>
<dbReference type="EMBL" id="CAJOBP010066875">
    <property type="protein sequence ID" value="CAF4869439.1"/>
    <property type="molecule type" value="Genomic_DNA"/>
</dbReference>
<accession>A0A821TDD3</accession>
<dbReference type="Proteomes" id="UP000663873">
    <property type="component" value="Unassembled WGS sequence"/>
</dbReference>
<gene>
    <name evidence="1" type="ORF">UJA718_LOCUS44208</name>
    <name evidence="2" type="ORF">UJA718_LOCUS44216</name>
</gene>
<protein>
    <submittedName>
        <fullName evidence="2">Uncharacterized protein</fullName>
    </submittedName>
</protein>
<evidence type="ECO:0000313" key="1">
    <source>
        <dbReference type="EMBL" id="CAF4869439.1"/>
    </source>
</evidence>
<feature type="non-terminal residue" evidence="2">
    <location>
        <position position="48"/>
    </location>
</feature>
<sequence>MVTTSGISRVIDYNQQINGDTRFLYYCFKARKEKLNIEARKADKIVAP</sequence>